<dbReference type="SUPFAM" id="SSF48371">
    <property type="entry name" value="ARM repeat"/>
    <property type="match status" value="1"/>
</dbReference>
<sequence>MLPESAPFDNGQGQLSEEEATLLASELKQQLREGRAPAQDAELIEKMVAGLGDKRGLTRLTFAESLGVVGKAAVLPLCRALTSHGNVTVRRAAAKTLTLIGDPKAIPALVKALLEDPDPVVQGSAVGAIAAVGAEGVAPLLEVLVNPAASSMQMGLASWGLAFVGAQAADALKIAAQSNNQKIRTAAIAALGDQIQALEDSQARNLLVDALADSCQEVRAEAATLLGKLNEPEWAYPLLIPKLTDSSDQVRKNAALSLMKLEAAEAIPRLQECLAIEGEPSVQAIFKLAINQLG</sequence>
<dbReference type="PANTHER" id="PTHR12697">
    <property type="entry name" value="PBS LYASE HEAT-LIKE PROTEIN"/>
    <property type="match status" value="1"/>
</dbReference>
<keyword evidence="2" id="KW-0042">Antenna complex</keyword>
<protein>
    <submittedName>
        <fullName evidence="4">Glycosyltransferase</fullName>
    </submittedName>
</protein>
<dbReference type="GO" id="GO:0016491">
    <property type="term" value="F:oxidoreductase activity"/>
    <property type="evidence" value="ECO:0007669"/>
    <property type="project" value="TreeGrafter"/>
</dbReference>
<evidence type="ECO:0000256" key="3">
    <source>
        <dbReference type="ARBA" id="ARBA00022738"/>
    </source>
</evidence>
<accession>A0A2P7EIC0</accession>
<dbReference type="Proteomes" id="UP000240206">
    <property type="component" value="Unassembled WGS sequence"/>
</dbReference>
<comment type="similarity">
    <text evidence="1">Belongs to the CpcE/RpcE/PecE family.</text>
</comment>
<name>A0A2P7EIC0_9SYNE</name>
<evidence type="ECO:0000256" key="2">
    <source>
        <dbReference type="ARBA" id="ARBA00022549"/>
    </source>
</evidence>
<proteinExistence type="inferred from homology"/>
<organism evidence="4 5">
    <name type="scientific">Synechococcus lacustris str. Tous</name>
    <dbReference type="NCBI Taxonomy" id="1910958"/>
    <lineage>
        <taxon>Bacteria</taxon>
        <taxon>Bacillati</taxon>
        <taxon>Cyanobacteriota</taxon>
        <taxon>Cyanophyceae</taxon>
        <taxon>Synechococcales</taxon>
        <taxon>Synechococcaceae</taxon>
        <taxon>Synechococcus</taxon>
    </lineage>
</organism>
<keyword evidence="5" id="KW-1185">Reference proteome</keyword>
<dbReference type="AlphaFoldDB" id="A0A2P7EIC0"/>
<dbReference type="EMBL" id="PXVC01000001">
    <property type="protein sequence ID" value="PSI02927.1"/>
    <property type="molecule type" value="Genomic_DNA"/>
</dbReference>
<dbReference type="GO" id="GO:0030089">
    <property type="term" value="C:phycobilisome"/>
    <property type="evidence" value="ECO:0007669"/>
    <property type="project" value="UniProtKB-KW"/>
</dbReference>
<evidence type="ECO:0000313" key="5">
    <source>
        <dbReference type="Proteomes" id="UP000240206"/>
    </source>
</evidence>
<dbReference type="InterPro" id="IPR004155">
    <property type="entry name" value="PBS_lyase_HEAT"/>
</dbReference>
<evidence type="ECO:0000256" key="1">
    <source>
        <dbReference type="ARBA" id="ARBA00009299"/>
    </source>
</evidence>
<dbReference type="STRING" id="1910958.BTM30_05455"/>
<dbReference type="SMART" id="SM00567">
    <property type="entry name" value="EZ_HEAT"/>
    <property type="match status" value="6"/>
</dbReference>
<evidence type="ECO:0000313" key="4">
    <source>
        <dbReference type="EMBL" id="PSI02927.1"/>
    </source>
</evidence>
<comment type="caution">
    <text evidence="4">The sequence shown here is derived from an EMBL/GenBank/DDBJ whole genome shotgun (WGS) entry which is preliminary data.</text>
</comment>
<dbReference type="Pfam" id="PF13646">
    <property type="entry name" value="HEAT_2"/>
    <property type="match status" value="2"/>
</dbReference>
<reference evidence="5" key="1">
    <citation type="submission" date="2018-03" db="EMBL/GenBank/DDBJ databases">
        <title>Ecological and genomic features of two cosmopolitan and abundant freshwater picocyanobacteria.</title>
        <authorList>
            <person name="Cabello-Yeves P.J."/>
            <person name="Picazo A."/>
            <person name="Camacho A."/>
            <person name="Callieri C."/>
            <person name="Rosselli R."/>
            <person name="Roda-Garcia J."/>
            <person name="Coutinho F.H."/>
            <person name="Rodriguez-Valera F."/>
        </authorList>
    </citation>
    <scope>NUCLEOTIDE SEQUENCE [LARGE SCALE GENOMIC DNA]</scope>
    <source>
        <strain evidence="5">Tous</strain>
    </source>
</reference>
<keyword evidence="3" id="KW-0605">Phycobilisome</keyword>
<dbReference type="PANTHER" id="PTHR12697:SF5">
    <property type="entry name" value="DEOXYHYPUSINE HYDROXYLASE"/>
    <property type="match status" value="1"/>
</dbReference>
<dbReference type="InterPro" id="IPR016024">
    <property type="entry name" value="ARM-type_fold"/>
</dbReference>
<dbReference type="RefSeq" id="WP_106498715.1">
    <property type="nucleotide sequence ID" value="NZ_PXVC01000001.1"/>
</dbReference>
<gene>
    <name evidence="4" type="ORF">C7K08_00685</name>
</gene>
<dbReference type="Gene3D" id="1.25.10.10">
    <property type="entry name" value="Leucine-rich Repeat Variant"/>
    <property type="match status" value="2"/>
</dbReference>
<dbReference type="InterPro" id="IPR011989">
    <property type="entry name" value="ARM-like"/>
</dbReference>